<dbReference type="AlphaFoldDB" id="A0ABD2Y1G0"/>
<gene>
    <name evidence="1" type="ORF">ACH5RR_038626</name>
</gene>
<keyword evidence="2" id="KW-1185">Reference proteome</keyword>
<sequence length="107" mass="12633">MARRGRPNKRPGDLIVIQYQKPIPYERGSAMRIRYKRISKFKNYVQLELYLFENCGGCYRTYPGGADYPVISYTKYNDGDNVHELRTEPWQDFAESVHQILINRVQA</sequence>
<reference evidence="1 2" key="1">
    <citation type="submission" date="2024-11" db="EMBL/GenBank/DDBJ databases">
        <title>A near-complete genome assembly of Cinchona calisaya.</title>
        <authorList>
            <person name="Lian D.C."/>
            <person name="Zhao X.W."/>
            <person name="Wei L."/>
        </authorList>
    </citation>
    <scope>NUCLEOTIDE SEQUENCE [LARGE SCALE GENOMIC DNA]</scope>
    <source>
        <tissue evidence="1">Nenye</tissue>
    </source>
</reference>
<dbReference type="EMBL" id="JBJUIK010000016">
    <property type="protein sequence ID" value="KAL3499533.1"/>
    <property type="molecule type" value="Genomic_DNA"/>
</dbReference>
<proteinExistence type="predicted"/>
<accession>A0ABD2Y1G0</accession>
<evidence type="ECO:0000313" key="2">
    <source>
        <dbReference type="Proteomes" id="UP001630127"/>
    </source>
</evidence>
<protein>
    <submittedName>
        <fullName evidence="1">Uncharacterized protein</fullName>
    </submittedName>
</protein>
<comment type="caution">
    <text evidence="1">The sequence shown here is derived from an EMBL/GenBank/DDBJ whole genome shotgun (WGS) entry which is preliminary data.</text>
</comment>
<evidence type="ECO:0000313" key="1">
    <source>
        <dbReference type="EMBL" id="KAL3499533.1"/>
    </source>
</evidence>
<name>A0ABD2Y1G0_9GENT</name>
<organism evidence="1 2">
    <name type="scientific">Cinchona calisaya</name>
    <dbReference type="NCBI Taxonomy" id="153742"/>
    <lineage>
        <taxon>Eukaryota</taxon>
        <taxon>Viridiplantae</taxon>
        <taxon>Streptophyta</taxon>
        <taxon>Embryophyta</taxon>
        <taxon>Tracheophyta</taxon>
        <taxon>Spermatophyta</taxon>
        <taxon>Magnoliopsida</taxon>
        <taxon>eudicotyledons</taxon>
        <taxon>Gunneridae</taxon>
        <taxon>Pentapetalae</taxon>
        <taxon>asterids</taxon>
        <taxon>lamiids</taxon>
        <taxon>Gentianales</taxon>
        <taxon>Rubiaceae</taxon>
        <taxon>Cinchonoideae</taxon>
        <taxon>Cinchoneae</taxon>
        <taxon>Cinchona</taxon>
    </lineage>
</organism>
<dbReference type="Proteomes" id="UP001630127">
    <property type="component" value="Unassembled WGS sequence"/>
</dbReference>